<evidence type="ECO:0000313" key="3">
    <source>
        <dbReference type="Proteomes" id="UP000314294"/>
    </source>
</evidence>
<accession>A0A4Z2H299</accession>
<protein>
    <submittedName>
        <fullName evidence="2">Uncharacterized protein</fullName>
    </submittedName>
</protein>
<feature type="region of interest" description="Disordered" evidence="1">
    <location>
        <begin position="62"/>
        <end position="83"/>
    </location>
</feature>
<proteinExistence type="predicted"/>
<keyword evidence="3" id="KW-1185">Reference proteome</keyword>
<dbReference type="AlphaFoldDB" id="A0A4Z2H299"/>
<sequence length="288" mass="31585">MEPFNHNASLLLHSGGQQLHRAAPSRGLMDDFHGIHVEGLTGCIGTLRPARKCHELPWRVEEDDGAGESERDRDREREGESELKQRLSDSAIYKAWPSACLINCALFWESRKLAGLQKEGDRKCSGLAFVYAGIYAVIEEGVGLGSSAHANATSPREGVGPRLLQRGFTRLVTLCSKVTTGSIRSQQCQECDVVQQRWLAAAAAVRTAAPPGAGVSPDRKCGRKCKQRSSLWTKWRQDTMHTLLRERMDHQDQVLECVVSVMPCADTLKWTAVDGGGGSMARVSVVAF</sequence>
<reference evidence="2 3" key="1">
    <citation type="submission" date="2019-03" db="EMBL/GenBank/DDBJ databases">
        <title>First draft genome of Liparis tanakae, snailfish: a comprehensive survey of snailfish specific genes.</title>
        <authorList>
            <person name="Kim W."/>
            <person name="Song I."/>
            <person name="Jeong J.-H."/>
            <person name="Kim D."/>
            <person name="Kim S."/>
            <person name="Ryu S."/>
            <person name="Song J.Y."/>
            <person name="Lee S.K."/>
        </authorList>
    </citation>
    <scope>NUCLEOTIDE SEQUENCE [LARGE SCALE GENOMIC DNA]</scope>
    <source>
        <tissue evidence="2">Muscle</tissue>
    </source>
</reference>
<evidence type="ECO:0000256" key="1">
    <source>
        <dbReference type="SAM" id="MobiDB-lite"/>
    </source>
</evidence>
<organism evidence="2 3">
    <name type="scientific">Liparis tanakae</name>
    <name type="common">Tanaka's snailfish</name>
    <dbReference type="NCBI Taxonomy" id="230148"/>
    <lineage>
        <taxon>Eukaryota</taxon>
        <taxon>Metazoa</taxon>
        <taxon>Chordata</taxon>
        <taxon>Craniata</taxon>
        <taxon>Vertebrata</taxon>
        <taxon>Euteleostomi</taxon>
        <taxon>Actinopterygii</taxon>
        <taxon>Neopterygii</taxon>
        <taxon>Teleostei</taxon>
        <taxon>Neoteleostei</taxon>
        <taxon>Acanthomorphata</taxon>
        <taxon>Eupercaria</taxon>
        <taxon>Perciformes</taxon>
        <taxon>Cottioidei</taxon>
        <taxon>Cottales</taxon>
        <taxon>Liparidae</taxon>
        <taxon>Liparis</taxon>
    </lineage>
</organism>
<feature type="compositionally biased region" description="Basic and acidic residues" evidence="1">
    <location>
        <begin position="68"/>
        <end position="83"/>
    </location>
</feature>
<name>A0A4Z2H299_9TELE</name>
<dbReference type="EMBL" id="SRLO01000345">
    <property type="protein sequence ID" value="TNN59916.1"/>
    <property type="molecule type" value="Genomic_DNA"/>
</dbReference>
<dbReference type="Proteomes" id="UP000314294">
    <property type="component" value="Unassembled WGS sequence"/>
</dbReference>
<comment type="caution">
    <text evidence="2">The sequence shown here is derived from an EMBL/GenBank/DDBJ whole genome shotgun (WGS) entry which is preliminary data.</text>
</comment>
<gene>
    <name evidence="2" type="ORF">EYF80_029882</name>
</gene>
<evidence type="ECO:0000313" key="2">
    <source>
        <dbReference type="EMBL" id="TNN59916.1"/>
    </source>
</evidence>